<dbReference type="InterPro" id="IPR025669">
    <property type="entry name" value="AAA_dom"/>
</dbReference>
<dbReference type="InterPro" id="IPR027417">
    <property type="entry name" value="P-loop_NTPase"/>
</dbReference>
<reference evidence="2 3" key="1">
    <citation type="submission" date="2015-09" db="EMBL/GenBank/DDBJ databases">
        <title>Genome of Desulfovibrio dechloracetivorans BerOc1, a mercury methylating strain isolated from highly hydrocarbons and metals contaminated coastal sediments.</title>
        <authorList>
            <person name="Goni Urriza M."/>
            <person name="Gassie C."/>
            <person name="Bouchez O."/>
            <person name="Klopp C."/>
            <person name="Ranchou-Peyruse A."/>
            <person name="Remy G."/>
        </authorList>
    </citation>
    <scope>NUCLEOTIDE SEQUENCE [LARGE SCALE GENOMIC DNA]</scope>
    <source>
        <strain evidence="2 3">BerOc1</strain>
    </source>
</reference>
<dbReference type="RefSeq" id="WP_071546457.1">
    <property type="nucleotide sequence ID" value="NZ_LKAQ01000004.1"/>
</dbReference>
<dbReference type="Proteomes" id="UP000181901">
    <property type="component" value="Unassembled WGS sequence"/>
</dbReference>
<keyword evidence="3" id="KW-1185">Reference proteome</keyword>
<feature type="domain" description="AAA" evidence="1">
    <location>
        <begin position="1"/>
        <end position="196"/>
    </location>
</feature>
<name>A0A1J5N8C8_9BACT</name>
<organism evidence="2 3">
    <name type="scientific">Pseudodesulfovibrio hydrargyri</name>
    <dbReference type="NCBI Taxonomy" id="2125990"/>
    <lineage>
        <taxon>Bacteria</taxon>
        <taxon>Pseudomonadati</taxon>
        <taxon>Thermodesulfobacteriota</taxon>
        <taxon>Desulfovibrionia</taxon>
        <taxon>Desulfovibrionales</taxon>
        <taxon>Desulfovibrionaceae</taxon>
    </lineage>
</organism>
<dbReference type="SUPFAM" id="SSF52540">
    <property type="entry name" value="P-loop containing nucleoside triphosphate hydrolases"/>
    <property type="match status" value="1"/>
</dbReference>
<evidence type="ECO:0000259" key="1">
    <source>
        <dbReference type="Pfam" id="PF13614"/>
    </source>
</evidence>
<dbReference type="CDD" id="cd02042">
    <property type="entry name" value="ParAB_family"/>
    <property type="match status" value="1"/>
</dbReference>
<protein>
    <submittedName>
        <fullName evidence="2">Chromosome partitioning protein ParA</fullName>
    </submittedName>
</protein>
<dbReference type="OrthoDB" id="9785810at2"/>
<dbReference type="PANTHER" id="PTHR13696:SF99">
    <property type="entry name" value="COBYRINIC ACID AC-DIAMIDE SYNTHASE"/>
    <property type="match status" value="1"/>
</dbReference>
<sequence length="330" mass="37162">MKIVSIFNNKGGVGKTTYIYHIAHLLEDEGKKVLLVDLDSQCNLSAYSMRDQDLENSWKSDRGNSIWNAVEPLYERTGDFRKRQPSKIKLSYPDLYIIPGDILLSDFEDTLGDSWNAAKGGDAGALRVQTAIYRFVIWAAQKVNADVVMVDLGPNLGALNRAMLIASDFFIVPISPDLFSIRGTQNLGAKLETWRREWQQCKDSYRGTSVQLPVGKPTFLGYVTQQHNVRNTSAGMTKGWNIFGKRVEKAVKNNIIKRLDPIGQVHHWKNKSWCIGKIPNLHSLIPYSLEARKPVFDCNSTDGLKGSHITKAKQSKELFTPIVNKLLQIL</sequence>
<gene>
    <name evidence="2" type="primary">parA</name>
    <name evidence="2" type="ORF">BerOc1_03017</name>
</gene>
<evidence type="ECO:0000313" key="3">
    <source>
        <dbReference type="Proteomes" id="UP000181901"/>
    </source>
</evidence>
<dbReference type="Gene3D" id="3.40.50.300">
    <property type="entry name" value="P-loop containing nucleotide triphosphate hydrolases"/>
    <property type="match status" value="1"/>
</dbReference>
<evidence type="ECO:0000313" key="2">
    <source>
        <dbReference type="EMBL" id="OIQ51072.1"/>
    </source>
</evidence>
<proteinExistence type="predicted"/>
<comment type="caution">
    <text evidence="2">The sequence shown here is derived from an EMBL/GenBank/DDBJ whole genome shotgun (WGS) entry which is preliminary data.</text>
</comment>
<dbReference type="EMBL" id="LKAQ01000004">
    <property type="protein sequence ID" value="OIQ51072.1"/>
    <property type="molecule type" value="Genomic_DNA"/>
</dbReference>
<dbReference type="InterPro" id="IPR050678">
    <property type="entry name" value="DNA_Partitioning_ATPase"/>
</dbReference>
<dbReference type="PANTHER" id="PTHR13696">
    <property type="entry name" value="P-LOOP CONTAINING NUCLEOSIDE TRIPHOSPHATE HYDROLASE"/>
    <property type="match status" value="1"/>
</dbReference>
<dbReference type="Pfam" id="PF13614">
    <property type="entry name" value="AAA_31"/>
    <property type="match status" value="1"/>
</dbReference>
<accession>A0A1J5N8C8</accession>
<dbReference type="AlphaFoldDB" id="A0A1J5N8C8"/>